<evidence type="ECO:0000256" key="6">
    <source>
        <dbReference type="ARBA" id="ARBA00023237"/>
    </source>
</evidence>
<dbReference type="PROSITE" id="PS52016">
    <property type="entry name" value="TONB_DEPENDENT_REC_3"/>
    <property type="match status" value="1"/>
</dbReference>
<evidence type="ECO:0000256" key="5">
    <source>
        <dbReference type="ARBA" id="ARBA00023136"/>
    </source>
</evidence>
<evidence type="ECO:0000256" key="7">
    <source>
        <dbReference type="PROSITE-ProRule" id="PRU01360"/>
    </source>
</evidence>
<dbReference type="InterPro" id="IPR010917">
    <property type="entry name" value="TonB_rcpt_CS"/>
</dbReference>
<evidence type="ECO:0000256" key="2">
    <source>
        <dbReference type="ARBA" id="ARBA00022448"/>
    </source>
</evidence>
<name>A0A484ZTG4_9GAMM</name>
<dbReference type="EMBL" id="CAADJA010000002">
    <property type="protein sequence ID" value="VFS51802.1"/>
    <property type="molecule type" value="Genomic_DNA"/>
</dbReference>
<dbReference type="InterPro" id="IPR036942">
    <property type="entry name" value="Beta-barrel_TonB_sf"/>
</dbReference>
<keyword evidence="4 7" id="KW-0812">Transmembrane</keyword>
<dbReference type="SUPFAM" id="SSF56935">
    <property type="entry name" value="Porins"/>
    <property type="match status" value="1"/>
</dbReference>
<evidence type="ECO:0000313" key="9">
    <source>
        <dbReference type="EMBL" id="VFS51802.1"/>
    </source>
</evidence>
<evidence type="ECO:0000313" key="10">
    <source>
        <dbReference type="Proteomes" id="UP000373449"/>
    </source>
</evidence>
<evidence type="ECO:0000256" key="1">
    <source>
        <dbReference type="ARBA" id="ARBA00004571"/>
    </source>
</evidence>
<keyword evidence="9" id="KW-0675">Receptor</keyword>
<sequence>MWCGNTGGAYQATKNLKLRAGVLNLIDKELSRDDYSYNEEGRRYFIAADYTF</sequence>
<evidence type="ECO:0000256" key="4">
    <source>
        <dbReference type="ARBA" id="ARBA00022692"/>
    </source>
</evidence>
<accession>A0A484ZTG4</accession>
<dbReference type="AlphaFoldDB" id="A0A484ZTG4"/>
<keyword evidence="6 7" id="KW-0998">Cell outer membrane</keyword>
<dbReference type="GO" id="GO:0009279">
    <property type="term" value="C:cell outer membrane"/>
    <property type="evidence" value="ECO:0007669"/>
    <property type="project" value="UniProtKB-SubCell"/>
</dbReference>
<dbReference type="Proteomes" id="UP000373449">
    <property type="component" value="Unassembled WGS sequence"/>
</dbReference>
<evidence type="ECO:0000256" key="8">
    <source>
        <dbReference type="PROSITE-ProRule" id="PRU10144"/>
    </source>
</evidence>
<comment type="subcellular location">
    <subcellularLocation>
        <location evidence="1 7">Cell outer membrane</location>
        <topology evidence="1 7">Multi-pass membrane protein</topology>
    </subcellularLocation>
</comment>
<keyword evidence="2 7" id="KW-0813">Transport</keyword>
<evidence type="ECO:0000256" key="3">
    <source>
        <dbReference type="ARBA" id="ARBA00022452"/>
    </source>
</evidence>
<dbReference type="PROSITE" id="PS01156">
    <property type="entry name" value="TONB_DEPENDENT_REC_2"/>
    <property type="match status" value="1"/>
</dbReference>
<proteinExistence type="inferred from homology"/>
<dbReference type="Gene3D" id="2.40.170.20">
    <property type="entry name" value="TonB-dependent receptor, beta-barrel domain"/>
    <property type="match status" value="1"/>
</dbReference>
<gene>
    <name evidence="9" type="primary">cirA_4</name>
    <name evidence="9" type="ORF">NCTC12282_05453</name>
</gene>
<protein>
    <submittedName>
        <fullName evidence="9">Colicin I receptor</fullName>
    </submittedName>
</protein>
<reference evidence="9 10" key="1">
    <citation type="submission" date="2019-03" db="EMBL/GenBank/DDBJ databases">
        <authorList>
            <consortium name="Pathogen Informatics"/>
        </authorList>
    </citation>
    <scope>NUCLEOTIDE SEQUENCE [LARGE SCALE GENOMIC DNA]</scope>
    <source>
        <strain evidence="9 10">NCTC12282</strain>
    </source>
</reference>
<dbReference type="InterPro" id="IPR039426">
    <property type="entry name" value="TonB-dep_rcpt-like"/>
</dbReference>
<comment type="similarity">
    <text evidence="7">Belongs to the TonB-dependent receptor family.</text>
</comment>
<keyword evidence="3 7" id="KW-1134">Transmembrane beta strand</keyword>
<feature type="short sequence motif" description="TonB C-terminal box" evidence="8">
    <location>
        <begin position="35"/>
        <end position="52"/>
    </location>
</feature>
<keyword evidence="5 7" id="KW-0472">Membrane</keyword>
<organism evidence="9 10">
    <name type="scientific">Budvicia aquatica</name>
    <dbReference type="NCBI Taxonomy" id="82979"/>
    <lineage>
        <taxon>Bacteria</taxon>
        <taxon>Pseudomonadati</taxon>
        <taxon>Pseudomonadota</taxon>
        <taxon>Gammaproteobacteria</taxon>
        <taxon>Enterobacterales</taxon>
        <taxon>Budviciaceae</taxon>
        <taxon>Budvicia</taxon>
    </lineage>
</organism>